<sequence length="245" mass="28058">MISFFRKIRQALLDQNRVTRYLAYAIGEIALVMIGILLALQVNTWNEERKLRKEEAQLIQNLHEEFQRNLIKLDSISSKLSRTEKSLGLVLDLIDQKEGPIREEMLDSLLIKSVIVAGKVSQSFVLEDMKNTGGLSKISSTELKILLFEWERNFVELQSSLELGRQAFEEYANHIIQKGSIRNIDAENSPPEVSRSKLPISNIPLLQDPVFENHVDNCQVLSNEHLFKLSQTRKLMVSILDLTSK</sequence>
<keyword evidence="1" id="KW-0812">Transmembrane</keyword>
<keyword evidence="1" id="KW-0472">Membrane</keyword>
<proteinExistence type="predicted"/>
<keyword evidence="1" id="KW-1133">Transmembrane helix</keyword>
<feature type="transmembrane region" description="Helical" evidence="1">
    <location>
        <begin position="21"/>
        <end position="40"/>
    </location>
</feature>
<dbReference type="Pfam" id="PF19578">
    <property type="entry name" value="DUF6090"/>
    <property type="match status" value="1"/>
</dbReference>
<evidence type="ECO:0000256" key="1">
    <source>
        <dbReference type="SAM" id="Phobius"/>
    </source>
</evidence>
<gene>
    <name evidence="2" type="ORF">DFQ04_1674</name>
</gene>
<evidence type="ECO:0000313" key="2">
    <source>
        <dbReference type="EMBL" id="TDQ17026.1"/>
    </source>
</evidence>
<keyword evidence="3" id="KW-1185">Reference proteome</keyword>
<dbReference type="RefSeq" id="WP_133554673.1">
    <property type="nucleotide sequence ID" value="NZ_SNYF01000006.1"/>
</dbReference>
<dbReference type="Proteomes" id="UP000294535">
    <property type="component" value="Unassembled WGS sequence"/>
</dbReference>
<dbReference type="InterPro" id="IPR045749">
    <property type="entry name" value="DUF6090"/>
</dbReference>
<accession>A0A4R6T652</accession>
<organism evidence="2 3">
    <name type="scientific">Algoriphagus boseongensis</name>
    <dbReference type="NCBI Taxonomy" id="1442587"/>
    <lineage>
        <taxon>Bacteria</taxon>
        <taxon>Pseudomonadati</taxon>
        <taxon>Bacteroidota</taxon>
        <taxon>Cytophagia</taxon>
        <taxon>Cytophagales</taxon>
        <taxon>Cyclobacteriaceae</taxon>
        <taxon>Algoriphagus</taxon>
    </lineage>
</organism>
<dbReference type="OrthoDB" id="821805at2"/>
<name>A0A4R6T652_9BACT</name>
<dbReference type="EMBL" id="SNYF01000006">
    <property type="protein sequence ID" value="TDQ17026.1"/>
    <property type="molecule type" value="Genomic_DNA"/>
</dbReference>
<dbReference type="AlphaFoldDB" id="A0A4R6T652"/>
<reference evidence="2 3" key="1">
    <citation type="submission" date="2019-03" db="EMBL/GenBank/DDBJ databases">
        <title>Genomic Encyclopedia of Type Strains, Phase III (KMG-III): the genomes of soil and plant-associated and newly described type strains.</title>
        <authorList>
            <person name="Whitman W."/>
        </authorList>
    </citation>
    <scope>NUCLEOTIDE SEQUENCE [LARGE SCALE GENOMIC DNA]</scope>
    <source>
        <strain evidence="2 3">CECT 8446</strain>
    </source>
</reference>
<protein>
    <submittedName>
        <fullName evidence="2">Uncharacterized protein</fullName>
    </submittedName>
</protein>
<evidence type="ECO:0000313" key="3">
    <source>
        <dbReference type="Proteomes" id="UP000294535"/>
    </source>
</evidence>
<comment type="caution">
    <text evidence="2">The sequence shown here is derived from an EMBL/GenBank/DDBJ whole genome shotgun (WGS) entry which is preliminary data.</text>
</comment>